<feature type="domain" description="GPR180-like N-terminal" evidence="2">
    <location>
        <begin position="224"/>
        <end position="260"/>
    </location>
</feature>
<evidence type="ECO:0000256" key="1">
    <source>
        <dbReference type="SAM" id="MobiDB-lite"/>
    </source>
</evidence>
<name>A0A0T6AT25_9SCAR</name>
<organism evidence="3 4">
    <name type="scientific">Oryctes borbonicus</name>
    <dbReference type="NCBI Taxonomy" id="1629725"/>
    <lineage>
        <taxon>Eukaryota</taxon>
        <taxon>Metazoa</taxon>
        <taxon>Ecdysozoa</taxon>
        <taxon>Arthropoda</taxon>
        <taxon>Hexapoda</taxon>
        <taxon>Insecta</taxon>
        <taxon>Pterygota</taxon>
        <taxon>Neoptera</taxon>
        <taxon>Endopterygota</taxon>
        <taxon>Coleoptera</taxon>
        <taxon>Polyphaga</taxon>
        <taxon>Scarabaeiformia</taxon>
        <taxon>Scarabaeidae</taxon>
        <taxon>Dynastinae</taxon>
        <taxon>Oryctes</taxon>
    </lineage>
</organism>
<feature type="domain" description="GPR180-like N-terminal" evidence="2">
    <location>
        <begin position="2"/>
        <end position="94"/>
    </location>
</feature>
<gene>
    <name evidence="3" type="ORF">AMK59_8713</name>
</gene>
<dbReference type="AlphaFoldDB" id="A0A0T6AT25"/>
<proteinExistence type="predicted"/>
<evidence type="ECO:0000259" key="2">
    <source>
        <dbReference type="Pfam" id="PF21892"/>
    </source>
</evidence>
<dbReference type="OrthoDB" id="205745at2759"/>
<sequence length="296" mass="33631">SNNWAFLARFCFLSGDGQFEYYIEYNEEQGHPNLLLYYDTIDQWPFVYKTSKSCVEKESVLKVEQNQVINLTINDDIYRELSGCTVVPPKSNTYSTSTTIKPPAATKNAKTKPPNKTTKFTRTSPFISSTIALTASTTTEVEDGSSIETIPSSTFTDFMSTTPSFYNFSDELLLTSDVENITQFIGTTFSPSSVREIDEVSTSVKSPIRKRAVPTKSPKQQHRNNGVGSRTIACHNARKFRSSRERWWFVAVSNCNGSKVVLFTPMQHFFLFKLKCKKFYEVESMFSMEEAFMLST</sequence>
<dbReference type="InterPro" id="IPR053880">
    <property type="entry name" value="GPR180-like_N"/>
</dbReference>
<dbReference type="Pfam" id="PF21892">
    <property type="entry name" value="TMEM145_N"/>
    <property type="match status" value="2"/>
</dbReference>
<reference evidence="3 4" key="1">
    <citation type="submission" date="2015-09" db="EMBL/GenBank/DDBJ databases">
        <title>Draft genome of the scarab beetle Oryctes borbonicus.</title>
        <authorList>
            <person name="Meyer J.M."/>
            <person name="Markov G.V."/>
            <person name="Baskaran P."/>
            <person name="Herrmann M."/>
            <person name="Sommer R.J."/>
            <person name="Roedelsperger C."/>
        </authorList>
    </citation>
    <scope>NUCLEOTIDE SEQUENCE [LARGE SCALE GENOMIC DNA]</scope>
    <source>
        <strain evidence="3">OB123</strain>
        <tissue evidence="3">Whole animal</tissue>
    </source>
</reference>
<dbReference type="EMBL" id="LJIG01022882">
    <property type="protein sequence ID" value="KRT78242.1"/>
    <property type="molecule type" value="Genomic_DNA"/>
</dbReference>
<accession>A0A0T6AT25</accession>
<evidence type="ECO:0000313" key="3">
    <source>
        <dbReference type="EMBL" id="KRT78242.1"/>
    </source>
</evidence>
<feature type="region of interest" description="Disordered" evidence="1">
    <location>
        <begin position="93"/>
        <end position="119"/>
    </location>
</feature>
<feature type="region of interest" description="Disordered" evidence="1">
    <location>
        <begin position="209"/>
        <end position="228"/>
    </location>
</feature>
<evidence type="ECO:0000313" key="4">
    <source>
        <dbReference type="Proteomes" id="UP000051574"/>
    </source>
</evidence>
<feature type="non-terminal residue" evidence="3">
    <location>
        <position position="1"/>
    </location>
</feature>
<dbReference type="InterPro" id="IPR047831">
    <property type="entry name" value="GPR180/TMEM145"/>
</dbReference>
<feature type="compositionally biased region" description="Low complexity" evidence="1">
    <location>
        <begin position="98"/>
        <end position="118"/>
    </location>
</feature>
<dbReference type="PANTHER" id="PTHR23252:SF24">
    <property type="entry name" value="TRANSMEMBRANE PROTEIN 145"/>
    <property type="match status" value="1"/>
</dbReference>
<dbReference type="Proteomes" id="UP000051574">
    <property type="component" value="Unassembled WGS sequence"/>
</dbReference>
<protein>
    <recommendedName>
        <fullName evidence="2">GPR180-like N-terminal domain-containing protein</fullName>
    </recommendedName>
</protein>
<dbReference type="PANTHER" id="PTHR23252">
    <property type="entry name" value="INTIMAL THICKNESS RECEPTOR-RELATED"/>
    <property type="match status" value="1"/>
</dbReference>
<comment type="caution">
    <text evidence="3">The sequence shown here is derived from an EMBL/GenBank/DDBJ whole genome shotgun (WGS) entry which is preliminary data.</text>
</comment>
<keyword evidence="4" id="KW-1185">Reference proteome</keyword>